<dbReference type="PANTHER" id="PTHR43133">
    <property type="entry name" value="RNA POLYMERASE ECF-TYPE SIGMA FACTO"/>
    <property type="match status" value="1"/>
</dbReference>
<dbReference type="SUPFAM" id="SSF88659">
    <property type="entry name" value="Sigma3 and sigma4 domains of RNA polymerase sigma factors"/>
    <property type="match status" value="1"/>
</dbReference>
<keyword evidence="3" id="KW-0731">Sigma factor</keyword>
<dbReference type="Gene3D" id="1.10.10.10">
    <property type="entry name" value="Winged helix-like DNA-binding domain superfamily/Winged helix DNA-binding domain"/>
    <property type="match status" value="1"/>
</dbReference>
<keyword evidence="8" id="KW-1185">Reference proteome</keyword>
<dbReference type="InterPro" id="IPR013325">
    <property type="entry name" value="RNA_pol_sigma_r2"/>
</dbReference>
<name>M1LU91_9CLOT</name>
<evidence type="ECO:0000256" key="1">
    <source>
        <dbReference type="ARBA" id="ARBA00010641"/>
    </source>
</evidence>
<dbReference type="SUPFAM" id="SSF88946">
    <property type="entry name" value="Sigma2 domain of RNA polymerase sigma factors"/>
    <property type="match status" value="1"/>
</dbReference>
<dbReference type="InterPro" id="IPR036388">
    <property type="entry name" value="WH-like_DNA-bd_sf"/>
</dbReference>
<dbReference type="InterPro" id="IPR039425">
    <property type="entry name" value="RNA_pol_sigma-70-like"/>
</dbReference>
<dbReference type="InterPro" id="IPR013249">
    <property type="entry name" value="RNA_pol_sigma70_r4_t2"/>
</dbReference>
<dbReference type="GO" id="GO:0006352">
    <property type="term" value="P:DNA-templated transcription initiation"/>
    <property type="evidence" value="ECO:0007669"/>
    <property type="project" value="InterPro"/>
</dbReference>
<dbReference type="CDD" id="cd06171">
    <property type="entry name" value="Sigma70_r4"/>
    <property type="match status" value="1"/>
</dbReference>
<dbReference type="Pfam" id="PF04542">
    <property type="entry name" value="Sigma70_r2"/>
    <property type="match status" value="1"/>
</dbReference>
<evidence type="ECO:0000256" key="3">
    <source>
        <dbReference type="ARBA" id="ARBA00023082"/>
    </source>
</evidence>
<organism evidence="7 8">
    <name type="scientific">Clostridium saccharoperbutylacetonicum N1-4(HMT)</name>
    <dbReference type="NCBI Taxonomy" id="931276"/>
    <lineage>
        <taxon>Bacteria</taxon>
        <taxon>Bacillati</taxon>
        <taxon>Bacillota</taxon>
        <taxon>Clostridia</taxon>
        <taxon>Eubacteriales</taxon>
        <taxon>Clostridiaceae</taxon>
        <taxon>Clostridium</taxon>
    </lineage>
</organism>
<evidence type="ECO:0000259" key="5">
    <source>
        <dbReference type="Pfam" id="PF04542"/>
    </source>
</evidence>
<dbReference type="PATRIC" id="fig|931276.5.peg.2883"/>
<evidence type="ECO:0000313" key="8">
    <source>
        <dbReference type="Proteomes" id="UP000011728"/>
    </source>
</evidence>
<dbReference type="Pfam" id="PF08281">
    <property type="entry name" value="Sigma70_r4_2"/>
    <property type="match status" value="1"/>
</dbReference>
<evidence type="ECO:0000256" key="4">
    <source>
        <dbReference type="ARBA" id="ARBA00023163"/>
    </source>
</evidence>
<gene>
    <name evidence="7" type="ORF">Cspa_c28670</name>
</gene>
<dbReference type="GO" id="GO:0016987">
    <property type="term" value="F:sigma factor activity"/>
    <property type="evidence" value="ECO:0007669"/>
    <property type="project" value="UniProtKB-KW"/>
</dbReference>
<dbReference type="eggNOG" id="COG1595">
    <property type="taxonomic scope" value="Bacteria"/>
</dbReference>
<dbReference type="NCBIfam" id="TIGR02937">
    <property type="entry name" value="sigma70-ECF"/>
    <property type="match status" value="1"/>
</dbReference>
<dbReference type="AlphaFoldDB" id="M1LU91"/>
<dbReference type="OrthoDB" id="9782703at2"/>
<reference evidence="7 8" key="1">
    <citation type="submission" date="2013-02" db="EMBL/GenBank/DDBJ databases">
        <title>Genome sequence of Clostridium saccharoperbutylacetonicum N1-4(HMT).</title>
        <authorList>
            <person name="Poehlein A."/>
            <person name="Daniel R."/>
        </authorList>
    </citation>
    <scope>NUCLEOTIDE SEQUENCE [LARGE SCALE GENOMIC DNA]</scope>
    <source>
        <strain evidence="8">N1-4(HMT)</strain>
    </source>
</reference>
<dbReference type="KEGG" id="csr:Cspa_c28670"/>
<protein>
    <submittedName>
        <fullName evidence="7">RNA polymerase sigma factor, sigma-70 family</fullName>
    </submittedName>
</protein>
<dbReference type="Gene3D" id="1.10.1740.10">
    <property type="match status" value="1"/>
</dbReference>
<accession>M1LU91</accession>
<dbReference type="RefSeq" id="WP_015392949.1">
    <property type="nucleotide sequence ID" value="NC_020291.1"/>
</dbReference>
<dbReference type="STRING" id="36745.CLSAP_26200"/>
<dbReference type="HOGENOM" id="CLU_047691_3_1_9"/>
<sequence>MSIGTKVLRFYNLSKYRADESINEKINKTEFIELIEANKLPLYRLAKGIVKNEHDIQDAVNESILKAFENLGKLKNRECFKPWLMRILVNECYALLKRQKKVKLEENMTIYDLYYEENNQHELMDEIDKLELEFRTVLILFYYEDMSIKSISEVLNISQGTIKSRLSRAKAKLKVILDESEGGV</sequence>
<dbReference type="InterPro" id="IPR013324">
    <property type="entry name" value="RNA_pol_sigma_r3/r4-like"/>
</dbReference>
<dbReference type="PANTHER" id="PTHR43133:SF51">
    <property type="entry name" value="RNA POLYMERASE SIGMA FACTOR"/>
    <property type="match status" value="1"/>
</dbReference>
<feature type="domain" description="RNA polymerase sigma-70 region 2" evidence="5">
    <location>
        <begin position="34"/>
        <end position="101"/>
    </location>
</feature>
<proteinExistence type="inferred from homology"/>
<keyword evidence="4" id="KW-0804">Transcription</keyword>
<keyword evidence="2" id="KW-0805">Transcription regulation</keyword>
<feature type="domain" description="RNA polymerase sigma factor 70 region 4 type 2" evidence="6">
    <location>
        <begin position="122"/>
        <end position="173"/>
    </location>
</feature>
<dbReference type="GO" id="GO:0003677">
    <property type="term" value="F:DNA binding"/>
    <property type="evidence" value="ECO:0007669"/>
    <property type="project" value="InterPro"/>
</dbReference>
<dbReference type="InterPro" id="IPR007627">
    <property type="entry name" value="RNA_pol_sigma70_r2"/>
</dbReference>
<evidence type="ECO:0000313" key="7">
    <source>
        <dbReference type="EMBL" id="AGF56630.1"/>
    </source>
</evidence>
<dbReference type="InterPro" id="IPR014284">
    <property type="entry name" value="RNA_pol_sigma-70_dom"/>
</dbReference>
<evidence type="ECO:0000259" key="6">
    <source>
        <dbReference type="Pfam" id="PF08281"/>
    </source>
</evidence>
<comment type="similarity">
    <text evidence="1">Belongs to the sigma-70 factor family. ECF subfamily.</text>
</comment>
<dbReference type="EMBL" id="CP004121">
    <property type="protein sequence ID" value="AGF56630.1"/>
    <property type="molecule type" value="Genomic_DNA"/>
</dbReference>
<dbReference type="Proteomes" id="UP000011728">
    <property type="component" value="Chromosome"/>
</dbReference>
<evidence type="ECO:0000256" key="2">
    <source>
        <dbReference type="ARBA" id="ARBA00023015"/>
    </source>
</evidence>